<keyword evidence="6" id="KW-1185">Reference proteome</keyword>
<dbReference type="AlphaFoldDB" id="A0A1G8MHJ2"/>
<dbReference type="GO" id="GO:0003677">
    <property type="term" value="F:DNA binding"/>
    <property type="evidence" value="ECO:0007669"/>
    <property type="project" value="UniProtKB-KW"/>
</dbReference>
<evidence type="ECO:0000313" key="5">
    <source>
        <dbReference type="EMBL" id="SDI67315.1"/>
    </source>
</evidence>
<feature type="domain" description="HTH gntR-type" evidence="4">
    <location>
        <begin position="11"/>
        <end position="78"/>
    </location>
</feature>
<dbReference type="SUPFAM" id="SSF46785">
    <property type="entry name" value="Winged helix' DNA-binding domain"/>
    <property type="match status" value="1"/>
</dbReference>
<evidence type="ECO:0000256" key="1">
    <source>
        <dbReference type="ARBA" id="ARBA00023015"/>
    </source>
</evidence>
<dbReference type="SMART" id="SM00895">
    <property type="entry name" value="FCD"/>
    <property type="match status" value="1"/>
</dbReference>
<keyword evidence="1" id="KW-0805">Transcription regulation</keyword>
<dbReference type="PANTHER" id="PTHR43537:SF24">
    <property type="entry name" value="GLUCONATE OPERON TRANSCRIPTIONAL REPRESSOR"/>
    <property type="match status" value="1"/>
</dbReference>
<evidence type="ECO:0000259" key="4">
    <source>
        <dbReference type="PROSITE" id="PS50949"/>
    </source>
</evidence>
<dbReference type="InterPro" id="IPR008920">
    <property type="entry name" value="TF_FadR/GntR_C"/>
</dbReference>
<dbReference type="InterPro" id="IPR000524">
    <property type="entry name" value="Tscrpt_reg_HTH_GntR"/>
</dbReference>
<dbReference type="GO" id="GO:0003700">
    <property type="term" value="F:DNA-binding transcription factor activity"/>
    <property type="evidence" value="ECO:0007669"/>
    <property type="project" value="InterPro"/>
</dbReference>
<dbReference type="SUPFAM" id="SSF48008">
    <property type="entry name" value="GntR ligand-binding domain-like"/>
    <property type="match status" value="1"/>
</dbReference>
<reference evidence="5 6" key="1">
    <citation type="submission" date="2016-10" db="EMBL/GenBank/DDBJ databases">
        <authorList>
            <person name="de Groot N.N."/>
        </authorList>
    </citation>
    <scope>NUCLEOTIDE SEQUENCE [LARGE SCALE GENOMIC DNA]</scope>
    <source>
        <strain evidence="5 6">DSM 26424</strain>
    </source>
</reference>
<dbReference type="Gene3D" id="1.20.120.530">
    <property type="entry name" value="GntR ligand-binding domain-like"/>
    <property type="match status" value="1"/>
</dbReference>
<dbReference type="InterPro" id="IPR036388">
    <property type="entry name" value="WH-like_DNA-bd_sf"/>
</dbReference>
<dbReference type="InterPro" id="IPR011711">
    <property type="entry name" value="GntR_C"/>
</dbReference>
<organism evidence="5 6">
    <name type="scientific">Salipiger marinus</name>
    <dbReference type="NCBI Taxonomy" id="555512"/>
    <lineage>
        <taxon>Bacteria</taxon>
        <taxon>Pseudomonadati</taxon>
        <taxon>Pseudomonadota</taxon>
        <taxon>Alphaproteobacteria</taxon>
        <taxon>Rhodobacterales</taxon>
        <taxon>Roseobacteraceae</taxon>
        <taxon>Salipiger</taxon>
    </lineage>
</organism>
<protein>
    <submittedName>
        <fullName evidence="5">Transcriptional regulator, GntR family</fullName>
    </submittedName>
</protein>
<dbReference type="Pfam" id="PF07729">
    <property type="entry name" value="FCD"/>
    <property type="match status" value="1"/>
</dbReference>
<sequence>MTRPVEIRESPTARDRAYDGIRAGLLQGTFPPGSFIEEALACEVTGVSRTPVREALNRLAAEGFLDLHPRRGAMVKPLTGTELRDLHEVRLMVESHAVRRICREARPVPALLSDLCDQHEAVSADNLLACVDLNRRFHQAIVAAAGNTVLVQVFDNLQANLMRMSMLSLQSGLGKTARIEAEHRGLVAALQTHDEAAALALLDRHLQPLPQLFRGLPGQGPVPG</sequence>
<proteinExistence type="predicted"/>
<gene>
    <name evidence="5" type="ORF">SAMN04487993_100850</name>
</gene>
<dbReference type="Pfam" id="PF00392">
    <property type="entry name" value="GntR"/>
    <property type="match status" value="1"/>
</dbReference>
<dbReference type="Gene3D" id="1.10.10.10">
    <property type="entry name" value="Winged helix-like DNA-binding domain superfamily/Winged helix DNA-binding domain"/>
    <property type="match status" value="1"/>
</dbReference>
<dbReference type="Proteomes" id="UP000199093">
    <property type="component" value="Unassembled WGS sequence"/>
</dbReference>
<accession>A0A1G8MHJ2</accession>
<dbReference type="RefSeq" id="WP_089846694.1">
    <property type="nucleotide sequence ID" value="NZ_FNEJ01000008.1"/>
</dbReference>
<evidence type="ECO:0000256" key="3">
    <source>
        <dbReference type="ARBA" id="ARBA00023163"/>
    </source>
</evidence>
<dbReference type="PROSITE" id="PS50949">
    <property type="entry name" value="HTH_GNTR"/>
    <property type="match status" value="1"/>
</dbReference>
<dbReference type="SMART" id="SM00345">
    <property type="entry name" value="HTH_GNTR"/>
    <property type="match status" value="1"/>
</dbReference>
<dbReference type="PANTHER" id="PTHR43537">
    <property type="entry name" value="TRANSCRIPTIONAL REGULATOR, GNTR FAMILY"/>
    <property type="match status" value="1"/>
</dbReference>
<dbReference type="STRING" id="555512.SAMN04487993_100850"/>
<keyword evidence="3" id="KW-0804">Transcription</keyword>
<keyword evidence="2" id="KW-0238">DNA-binding</keyword>
<name>A0A1G8MHJ2_9RHOB</name>
<dbReference type="CDD" id="cd07377">
    <property type="entry name" value="WHTH_GntR"/>
    <property type="match status" value="1"/>
</dbReference>
<dbReference type="InterPro" id="IPR036390">
    <property type="entry name" value="WH_DNA-bd_sf"/>
</dbReference>
<dbReference type="EMBL" id="FNEJ01000008">
    <property type="protein sequence ID" value="SDI67315.1"/>
    <property type="molecule type" value="Genomic_DNA"/>
</dbReference>
<evidence type="ECO:0000256" key="2">
    <source>
        <dbReference type="ARBA" id="ARBA00023125"/>
    </source>
</evidence>
<dbReference type="OrthoDB" id="8638122at2"/>
<evidence type="ECO:0000313" key="6">
    <source>
        <dbReference type="Proteomes" id="UP000199093"/>
    </source>
</evidence>